<gene>
    <name evidence="14" type="primary">LOC105289145</name>
</gene>
<comment type="function">
    <text evidence="8">Involved in the degradation of asparagine-linked glycoproteins. Hydrolyze of N-acetyl-beta-D-glucosamine (1-4)N-acetylglucosamine chitobiose core from the reducing end of the bond, it requires prior cleavage by glycosylasparaginase.</text>
</comment>
<dbReference type="PANTHER" id="PTHR46290:SF1">
    <property type="entry name" value="DI-N-ACETYLCHITOBIASE"/>
    <property type="match status" value="1"/>
</dbReference>
<keyword evidence="7" id="KW-0326">Glycosidase</keyword>
<dbReference type="GO" id="GO:0008061">
    <property type="term" value="F:chitin binding"/>
    <property type="evidence" value="ECO:0007669"/>
    <property type="project" value="InterPro"/>
</dbReference>
<feature type="signal peptide" evidence="11">
    <location>
        <begin position="1"/>
        <end position="17"/>
    </location>
</feature>
<evidence type="ECO:0000256" key="5">
    <source>
        <dbReference type="ARBA" id="ARBA00023180"/>
    </source>
</evidence>
<evidence type="ECO:0000313" key="13">
    <source>
        <dbReference type="Proteomes" id="UP000515202"/>
    </source>
</evidence>
<dbReference type="SUPFAM" id="SSF51445">
    <property type="entry name" value="(Trans)glycosidases"/>
    <property type="match status" value="1"/>
</dbReference>
<keyword evidence="6" id="KW-0458">Lysosome</keyword>
<dbReference type="SMART" id="SM00636">
    <property type="entry name" value="Glyco_18"/>
    <property type="match status" value="1"/>
</dbReference>
<feature type="transmembrane region" description="Helical" evidence="10">
    <location>
        <begin position="331"/>
        <end position="351"/>
    </location>
</feature>
<reference evidence="14" key="1">
    <citation type="submission" date="2025-08" db="UniProtKB">
        <authorList>
            <consortium name="RefSeq"/>
        </authorList>
    </citation>
    <scope>IDENTIFICATION</scope>
    <source>
        <tissue evidence="14">Kidney</tissue>
    </source>
</reference>
<dbReference type="RefSeq" id="XP_011353989.1">
    <property type="nucleotide sequence ID" value="XM_011355687.1"/>
</dbReference>
<dbReference type="PROSITE" id="PS51910">
    <property type="entry name" value="GH18_2"/>
    <property type="match status" value="1"/>
</dbReference>
<evidence type="ECO:0000256" key="9">
    <source>
        <dbReference type="ARBA" id="ARBA00074174"/>
    </source>
</evidence>
<dbReference type="GeneID" id="105289145"/>
<dbReference type="FunFam" id="3.10.50.10:FF:000006">
    <property type="entry name" value="Chitobiase, di-N-acetyl"/>
    <property type="match status" value="1"/>
</dbReference>
<dbReference type="GO" id="GO:0009313">
    <property type="term" value="P:oligosaccharide catabolic process"/>
    <property type="evidence" value="ECO:0007669"/>
    <property type="project" value="TreeGrafter"/>
</dbReference>
<keyword evidence="10" id="KW-1133">Transmembrane helix</keyword>
<dbReference type="GO" id="GO:0006032">
    <property type="term" value="P:chitin catabolic process"/>
    <property type="evidence" value="ECO:0007669"/>
    <property type="project" value="TreeGrafter"/>
</dbReference>
<evidence type="ECO:0000256" key="10">
    <source>
        <dbReference type="SAM" id="Phobius"/>
    </source>
</evidence>
<evidence type="ECO:0000256" key="1">
    <source>
        <dbReference type="ARBA" id="ARBA00004371"/>
    </source>
</evidence>
<evidence type="ECO:0000256" key="7">
    <source>
        <dbReference type="ARBA" id="ARBA00023295"/>
    </source>
</evidence>
<keyword evidence="13" id="KW-1185">Reference proteome</keyword>
<feature type="domain" description="GH18" evidence="12">
    <location>
        <begin position="1"/>
        <end position="254"/>
    </location>
</feature>
<sequence>MVRILLFWQVFVFHVGGKTWKFYDWSRITTVVLFNNYDSELMCYAHSKGARVVLKGDVSLKKIIDPTFRASWIAQQVNLSKKQYMDGINLDIEQVISRSSPEHNALTSLVKETADAFHREIQGSQVTFDFNWTPKYTGRRYNYFEIANACDFVFVMSYDEHSLIWADCIAGSNAPYVDTLAAYDDYIKMGINPKKLVMGVPWYGYDYTCLTLSEADVCTTAKVPYKKGPCLGAKSHQVTYKTIMKQVNNSISGIRWNKDQQAPYYNYKRISISFLLGYNIQASVYMTKLLFGSVLSGMLLPWWATQVMLIVELLCMVSLSKTATTTTITTIGTIIINFTLFIVSMNIKAIFNMFKSTRILGSPVLYLEPFGRNGHCKVAGTSILLWVVEKFDSQAEEFGFDAGVPAILEQENDRWAQSTRKFNLGEFKEEETGMEAAAGGSRM</sequence>
<keyword evidence="10" id="KW-0472">Membrane</keyword>
<dbReference type="InterPro" id="IPR051887">
    <property type="entry name" value="GH18_Domain-Containing"/>
</dbReference>
<keyword evidence="3 11" id="KW-0732">Signal</keyword>
<evidence type="ECO:0000256" key="8">
    <source>
        <dbReference type="ARBA" id="ARBA00055477"/>
    </source>
</evidence>
<dbReference type="AlphaFoldDB" id="A0A6P3PUI2"/>
<organism evidence="13 14">
    <name type="scientific">Pteropus vampyrus</name>
    <name type="common">Large flying fox</name>
    <dbReference type="NCBI Taxonomy" id="132908"/>
    <lineage>
        <taxon>Eukaryota</taxon>
        <taxon>Metazoa</taxon>
        <taxon>Chordata</taxon>
        <taxon>Craniata</taxon>
        <taxon>Vertebrata</taxon>
        <taxon>Euteleostomi</taxon>
        <taxon>Mammalia</taxon>
        <taxon>Eutheria</taxon>
        <taxon>Laurasiatheria</taxon>
        <taxon>Chiroptera</taxon>
        <taxon>Yinpterochiroptera</taxon>
        <taxon>Pteropodoidea</taxon>
        <taxon>Pteropodidae</taxon>
        <taxon>Pteropodinae</taxon>
        <taxon>Pteropus</taxon>
    </lineage>
</organism>
<keyword evidence="4" id="KW-0378">Hydrolase</keyword>
<comment type="similarity">
    <text evidence="2">Belongs to the glycosyl hydrolase 18 family.</text>
</comment>
<dbReference type="FunFam" id="3.20.20.80:FF:000250">
    <property type="entry name" value="Probable di-N-acetylchitobiase 1"/>
    <property type="match status" value="1"/>
</dbReference>
<name>A0A6P3PUI2_PTEVA</name>
<dbReference type="OrthoDB" id="73875at2759"/>
<evidence type="ECO:0000259" key="12">
    <source>
        <dbReference type="PROSITE" id="PS51910"/>
    </source>
</evidence>
<protein>
    <recommendedName>
        <fullName evidence="9">Di-N-acetylchitobiase</fullName>
    </recommendedName>
</protein>
<evidence type="ECO:0000256" key="6">
    <source>
        <dbReference type="ARBA" id="ARBA00023228"/>
    </source>
</evidence>
<proteinExistence type="inferred from homology"/>
<keyword evidence="10" id="KW-0812">Transmembrane</keyword>
<dbReference type="InterPro" id="IPR017853">
    <property type="entry name" value="GH"/>
</dbReference>
<evidence type="ECO:0000256" key="11">
    <source>
        <dbReference type="SAM" id="SignalP"/>
    </source>
</evidence>
<dbReference type="Proteomes" id="UP000515202">
    <property type="component" value="Unplaced"/>
</dbReference>
<evidence type="ECO:0000256" key="3">
    <source>
        <dbReference type="ARBA" id="ARBA00022729"/>
    </source>
</evidence>
<dbReference type="Pfam" id="PF00704">
    <property type="entry name" value="Glyco_hydro_18"/>
    <property type="match status" value="1"/>
</dbReference>
<dbReference type="KEGG" id="pvp:105289145"/>
<dbReference type="InterPro" id="IPR001223">
    <property type="entry name" value="Glyco_hydro18_cat"/>
</dbReference>
<feature type="transmembrane region" description="Helical" evidence="10">
    <location>
        <begin position="299"/>
        <end position="319"/>
    </location>
</feature>
<evidence type="ECO:0000256" key="4">
    <source>
        <dbReference type="ARBA" id="ARBA00022801"/>
    </source>
</evidence>
<keyword evidence="5" id="KW-0325">Glycoprotein</keyword>
<dbReference type="GO" id="GO:0005615">
    <property type="term" value="C:extracellular space"/>
    <property type="evidence" value="ECO:0007669"/>
    <property type="project" value="TreeGrafter"/>
</dbReference>
<dbReference type="Gene3D" id="3.20.20.80">
    <property type="entry name" value="Glycosidases"/>
    <property type="match status" value="1"/>
</dbReference>
<dbReference type="GO" id="GO:0005764">
    <property type="term" value="C:lysosome"/>
    <property type="evidence" value="ECO:0007669"/>
    <property type="project" value="UniProtKB-SubCell"/>
</dbReference>
<evidence type="ECO:0000256" key="2">
    <source>
        <dbReference type="ARBA" id="ARBA00009336"/>
    </source>
</evidence>
<dbReference type="PANTHER" id="PTHR46290">
    <property type="entry name" value="DI-N-ACETYLCHITOBIASE"/>
    <property type="match status" value="1"/>
</dbReference>
<accession>A0A6P3PUI2</accession>
<dbReference type="InterPro" id="IPR011583">
    <property type="entry name" value="Chitinase_II/V-like_cat"/>
</dbReference>
<dbReference type="GO" id="GO:0004568">
    <property type="term" value="F:chitinase activity"/>
    <property type="evidence" value="ECO:0007669"/>
    <property type="project" value="TreeGrafter"/>
</dbReference>
<comment type="subcellular location">
    <subcellularLocation>
        <location evidence="1">Lysosome</location>
    </subcellularLocation>
</comment>
<evidence type="ECO:0000313" key="14">
    <source>
        <dbReference type="RefSeq" id="XP_011353989.1"/>
    </source>
</evidence>
<feature type="chain" id="PRO_5027731335" description="Di-N-acetylchitobiase" evidence="11">
    <location>
        <begin position="18"/>
        <end position="443"/>
    </location>
</feature>